<dbReference type="EnsemblMetazoa" id="G34743.1">
    <property type="protein sequence ID" value="G34743.1:cds"/>
    <property type="gene ID" value="G34743"/>
</dbReference>
<dbReference type="PANTHER" id="PTHR34737:SF2">
    <property type="entry name" value="EF-HAND DOMAIN-CONTAINING PROTEIN"/>
    <property type="match status" value="1"/>
</dbReference>
<organism evidence="3 4">
    <name type="scientific">Magallana gigas</name>
    <name type="common">Pacific oyster</name>
    <name type="synonym">Crassostrea gigas</name>
    <dbReference type="NCBI Taxonomy" id="29159"/>
    <lineage>
        <taxon>Eukaryota</taxon>
        <taxon>Metazoa</taxon>
        <taxon>Spiralia</taxon>
        <taxon>Lophotrochozoa</taxon>
        <taxon>Mollusca</taxon>
        <taxon>Bivalvia</taxon>
        <taxon>Autobranchia</taxon>
        <taxon>Pteriomorphia</taxon>
        <taxon>Ostreida</taxon>
        <taxon>Ostreoidea</taxon>
        <taxon>Ostreidae</taxon>
        <taxon>Magallana</taxon>
    </lineage>
</organism>
<feature type="domain" description="Temptin Cys/Cys disulfide" evidence="2">
    <location>
        <begin position="105"/>
        <end position="201"/>
    </location>
</feature>
<dbReference type="InterPro" id="IPR055313">
    <property type="entry name" value="Temptin-like"/>
</dbReference>
<name>A0A8W8MR69_MAGGI</name>
<sequence length="220" mass="23856">MEEFKVAKHRLVITLRDSTDDRVARTGIQARTGRNCSARTSEDKATKSMRHQRDITGNTSIGRQGMEMSHSSSGSKHQQQKGALWIRLNMRSLVVVSLLAVSTLAHPGFRLLIPNGINVPNPCINVFGLWNAVGHNIEIGGGPGNVFGMDFVTANTQWTKDLCQKDSDMDGKTNGEELGDPNCVWKQGDAPAGDATGHPGICEPMSDPNCMKINANITCV</sequence>
<evidence type="ECO:0000259" key="2">
    <source>
        <dbReference type="Pfam" id="PF24784"/>
    </source>
</evidence>
<dbReference type="Pfam" id="PF24784">
    <property type="entry name" value="Temptin_C"/>
    <property type="match status" value="1"/>
</dbReference>
<evidence type="ECO:0000313" key="4">
    <source>
        <dbReference type="Proteomes" id="UP000005408"/>
    </source>
</evidence>
<feature type="region of interest" description="Disordered" evidence="1">
    <location>
        <begin position="33"/>
        <end position="78"/>
    </location>
</feature>
<accession>A0A8W8MR69</accession>
<feature type="compositionally biased region" description="Basic and acidic residues" evidence="1">
    <location>
        <begin position="40"/>
        <end position="54"/>
    </location>
</feature>
<evidence type="ECO:0000256" key="1">
    <source>
        <dbReference type="SAM" id="MobiDB-lite"/>
    </source>
</evidence>
<dbReference type="PANTHER" id="PTHR34737">
    <property type="entry name" value="EF-HAND DOMAIN-CONTAINING PROTEIN"/>
    <property type="match status" value="1"/>
</dbReference>
<dbReference type="Proteomes" id="UP000005408">
    <property type="component" value="Unassembled WGS sequence"/>
</dbReference>
<dbReference type="InterPro" id="IPR057626">
    <property type="entry name" value="S-S_Temptin"/>
</dbReference>
<feature type="compositionally biased region" description="Low complexity" evidence="1">
    <location>
        <begin position="69"/>
        <end position="78"/>
    </location>
</feature>
<evidence type="ECO:0000313" key="3">
    <source>
        <dbReference type="EnsemblMetazoa" id="G34743.1:cds"/>
    </source>
</evidence>
<proteinExistence type="predicted"/>
<dbReference type="AlphaFoldDB" id="A0A8W8MR69"/>
<protein>
    <recommendedName>
        <fullName evidence="2">Temptin Cys/Cys disulfide domain-containing protein</fullName>
    </recommendedName>
</protein>
<keyword evidence="4" id="KW-1185">Reference proteome</keyword>
<reference evidence="3" key="1">
    <citation type="submission" date="2022-08" db="UniProtKB">
        <authorList>
            <consortium name="EnsemblMetazoa"/>
        </authorList>
    </citation>
    <scope>IDENTIFICATION</scope>
    <source>
        <strain evidence="3">05x7-T-G4-1.051#20</strain>
    </source>
</reference>